<gene>
    <name evidence="1" type="ORF">WMO17_06485</name>
</gene>
<comment type="caution">
    <text evidence="1">The sequence shown here is derived from an EMBL/GenBank/DDBJ whole genome shotgun (WGS) entry which is preliminary data.</text>
</comment>
<accession>A0ABV1BML4</accession>
<organism evidence="1 2">
    <name type="scientific">Faecalibacterium faecis</name>
    <dbReference type="NCBI Taxonomy" id="3133157"/>
    <lineage>
        <taxon>Bacteria</taxon>
        <taxon>Bacillati</taxon>
        <taxon>Bacillota</taxon>
        <taxon>Clostridia</taxon>
        <taxon>Eubacteriales</taxon>
        <taxon>Oscillospiraceae</taxon>
        <taxon>Faecalibacterium</taxon>
    </lineage>
</organism>
<keyword evidence="2" id="KW-1185">Reference proteome</keyword>
<protein>
    <submittedName>
        <fullName evidence="1">Uncharacterized protein</fullName>
    </submittedName>
</protein>
<dbReference type="RefSeq" id="WP_349137710.1">
    <property type="nucleotide sequence ID" value="NZ_JBBMEP010000009.1"/>
</dbReference>
<dbReference type="Proteomes" id="UP001496146">
    <property type="component" value="Unassembled WGS sequence"/>
</dbReference>
<evidence type="ECO:0000313" key="1">
    <source>
        <dbReference type="EMBL" id="MEQ2377012.1"/>
    </source>
</evidence>
<sequence>MTREESLEALCVAFEKLDEDEQRGMIRLIEQMKRAHTFGLDVRFDEHTFTFFIADAATNTVVAPPPMNIPTVEAWLDDYEKEAAEE</sequence>
<name>A0ABV1BML4_9FIRM</name>
<reference evidence="1 2" key="1">
    <citation type="submission" date="2024-03" db="EMBL/GenBank/DDBJ databases">
        <title>Human intestinal bacterial collection.</title>
        <authorList>
            <person name="Pauvert C."/>
            <person name="Hitch T.C.A."/>
            <person name="Clavel T."/>
        </authorList>
    </citation>
    <scope>NUCLEOTIDE SEQUENCE [LARGE SCALE GENOMIC DNA]</scope>
    <source>
        <strain evidence="1 2">CLA-JM-H7-B</strain>
    </source>
</reference>
<dbReference type="EMBL" id="JBBMEP010000009">
    <property type="protein sequence ID" value="MEQ2377012.1"/>
    <property type="molecule type" value="Genomic_DNA"/>
</dbReference>
<evidence type="ECO:0000313" key="2">
    <source>
        <dbReference type="Proteomes" id="UP001496146"/>
    </source>
</evidence>
<proteinExistence type="predicted"/>